<protein>
    <recommendedName>
        <fullName evidence="4">Aminoacylase 1</fullName>
    </recommendedName>
</protein>
<evidence type="ECO:0000313" key="3">
    <source>
        <dbReference type="Proteomes" id="UP000016666"/>
    </source>
</evidence>
<dbReference type="Pfam" id="PF01546">
    <property type="entry name" value="Peptidase_M20"/>
    <property type="match status" value="1"/>
</dbReference>
<organism evidence="2 3">
    <name type="scientific">Anas platyrhynchos platyrhynchos</name>
    <name type="common">Northern mallard</name>
    <dbReference type="NCBI Taxonomy" id="8840"/>
    <lineage>
        <taxon>Eukaryota</taxon>
        <taxon>Metazoa</taxon>
        <taxon>Chordata</taxon>
        <taxon>Craniata</taxon>
        <taxon>Vertebrata</taxon>
        <taxon>Euteleostomi</taxon>
        <taxon>Archelosauria</taxon>
        <taxon>Archosauria</taxon>
        <taxon>Dinosauria</taxon>
        <taxon>Saurischia</taxon>
        <taxon>Theropoda</taxon>
        <taxon>Coelurosauria</taxon>
        <taxon>Aves</taxon>
        <taxon>Neognathae</taxon>
        <taxon>Galloanserae</taxon>
        <taxon>Anseriformes</taxon>
        <taxon>Anatidae</taxon>
        <taxon>Anatinae</taxon>
        <taxon>Anas</taxon>
    </lineage>
</organism>
<reference evidence="2" key="3">
    <citation type="submission" date="2025-09" db="UniProtKB">
        <authorList>
            <consortium name="Ensembl"/>
        </authorList>
    </citation>
    <scope>IDENTIFICATION</scope>
</reference>
<dbReference type="Ensembl" id="ENSAPLT00000036126.1">
    <property type="protein sequence ID" value="ENSAPLP00000022454.1"/>
    <property type="gene ID" value="ENSAPLG00000023077.1"/>
</dbReference>
<dbReference type="GeneTree" id="ENSGT00940000155631"/>
<name>A0A493T976_ANAPP</name>
<proteinExistence type="predicted"/>
<evidence type="ECO:0000256" key="1">
    <source>
        <dbReference type="SAM" id="MobiDB-lite"/>
    </source>
</evidence>
<dbReference type="PANTHER" id="PTHR45892:SF1">
    <property type="entry name" value="AMINOACYLASE-1"/>
    <property type="match status" value="1"/>
</dbReference>
<dbReference type="SUPFAM" id="SSF53187">
    <property type="entry name" value="Zn-dependent exopeptidases"/>
    <property type="match status" value="1"/>
</dbReference>
<keyword evidence="3" id="KW-1185">Reference proteome</keyword>
<dbReference type="Proteomes" id="UP000016666">
    <property type="component" value="Unassembled WGS sequence"/>
</dbReference>
<dbReference type="PANTHER" id="PTHR45892">
    <property type="entry name" value="AMINOACYLASE-1"/>
    <property type="match status" value="1"/>
</dbReference>
<evidence type="ECO:0008006" key="4">
    <source>
        <dbReference type="Google" id="ProtNLM"/>
    </source>
</evidence>
<feature type="region of interest" description="Disordered" evidence="1">
    <location>
        <begin position="1"/>
        <end position="37"/>
    </location>
</feature>
<dbReference type="STRING" id="8840.ENSAPLP00000022454"/>
<dbReference type="AlphaFoldDB" id="A0A493T976"/>
<evidence type="ECO:0000313" key="2">
    <source>
        <dbReference type="Ensembl" id="ENSAPLP00000022454.1"/>
    </source>
</evidence>
<sequence length="167" mass="18392">MVLRRSSVRVPPGWGGPGDASPSPCTQPLSLHPSALPAPPPHRYLEAIRRLKAEGKSFARTIHLTFVPDEEVGGHKGMEMFVQRPEFRALNVGFALDEGERWQGWTPKGIFSHLAPPARWHHPLPKPLGSPWATPGSAPRSASLSVTPLCAHPRLGQSLRHLQRLLR</sequence>
<accession>A0A493T976</accession>
<dbReference type="InterPro" id="IPR052083">
    <property type="entry name" value="Aminoacylase-1_M20A"/>
</dbReference>
<dbReference type="GO" id="GO:0004046">
    <property type="term" value="F:aminoacylase activity"/>
    <property type="evidence" value="ECO:0007669"/>
    <property type="project" value="TreeGrafter"/>
</dbReference>
<reference evidence="3" key="1">
    <citation type="submission" date="2017-10" db="EMBL/GenBank/DDBJ databases">
        <title>A new Pekin duck reference genome.</title>
        <authorList>
            <person name="Hou Z.-C."/>
            <person name="Zhou Z.-K."/>
            <person name="Zhu F."/>
            <person name="Hou S.-S."/>
        </authorList>
    </citation>
    <scope>NUCLEOTIDE SEQUENCE [LARGE SCALE GENOMIC DNA]</scope>
</reference>
<dbReference type="Gene3D" id="3.40.630.10">
    <property type="entry name" value="Zn peptidases"/>
    <property type="match status" value="1"/>
</dbReference>
<dbReference type="InterPro" id="IPR002933">
    <property type="entry name" value="Peptidase_M20"/>
</dbReference>
<reference evidence="2" key="2">
    <citation type="submission" date="2025-08" db="UniProtKB">
        <authorList>
            <consortium name="Ensembl"/>
        </authorList>
    </citation>
    <scope>IDENTIFICATION</scope>
</reference>